<feature type="active site" evidence="2">
    <location>
        <position position="44"/>
    </location>
</feature>
<evidence type="ECO:0000313" key="4">
    <source>
        <dbReference type="Proteomes" id="UP000737113"/>
    </source>
</evidence>
<evidence type="ECO:0000256" key="2">
    <source>
        <dbReference type="PIRSR" id="PIRSR016184-1"/>
    </source>
</evidence>
<proteinExistence type="inferred from homology"/>
<evidence type="ECO:0000313" key="3">
    <source>
        <dbReference type="EMBL" id="NMH65132.1"/>
    </source>
</evidence>
<dbReference type="PANTHER" id="PTHR13774">
    <property type="entry name" value="PHENAZINE BIOSYNTHESIS PROTEIN"/>
    <property type="match status" value="1"/>
</dbReference>
<keyword evidence="4" id="KW-1185">Reference proteome</keyword>
<gene>
    <name evidence="3" type="ORF">HC757_08090</name>
</gene>
<dbReference type="SUPFAM" id="SSF54506">
    <property type="entry name" value="Diaminopimelate epimerase-like"/>
    <property type="match status" value="1"/>
</dbReference>
<dbReference type="GO" id="GO:0005737">
    <property type="term" value="C:cytoplasm"/>
    <property type="evidence" value="ECO:0007669"/>
    <property type="project" value="TreeGrafter"/>
</dbReference>
<dbReference type="GO" id="GO:0016853">
    <property type="term" value="F:isomerase activity"/>
    <property type="evidence" value="ECO:0007669"/>
    <property type="project" value="TreeGrafter"/>
</dbReference>
<evidence type="ECO:0000256" key="1">
    <source>
        <dbReference type="ARBA" id="ARBA00008270"/>
    </source>
</evidence>
<name>A0A972FYS1_9GAMM</name>
<comment type="caution">
    <text evidence="3">The sequence shown here is derived from an EMBL/GenBank/DDBJ whole genome shotgun (WGS) entry which is preliminary data.</text>
</comment>
<dbReference type="Proteomes" id="UP000737113">
    <property type="component" value="Unassembled WGS sequence"/>
</dbReference>
<organism evidence="3 4">
    <name type="scientific">Shewanella salipaludis</name>
    <dbReference type="NCBI Taxonomy" id="2723052"/>
    <lineage>
        <taxon>Bacteria</taxon>
        <taxon>Pseudomonadati</taxon>
        <taxon>Pseudomonadota</taxon>
        <taxon>Gammaproteobacteria</taxon>
        <taxon>Alteromonadales</taxon>
        <taxon>Shewanellaceae</taxon>
        <taxon>Shewanella</taxon>
    </lineage>
</organism>
<dbReference type="InterPro" id="IPR003719">
    <property type="entry name" value="Phenazine_PhzF-like"/>
</dbReference>
<reference evidence="3" key="1">
    <citation type="submission" date="2020-04" db="EMBL/GenBank/DDBJ databases">
        <title>Description of Shewanella salipaludis sp. nov., isolated from a salt marsh.</title>
        <authorList>
            <person name="Park S."/>
            <person name="Yoon J.-H."/>
        </authorList>
    </citation>
    <scope>NUCLEOTIDE SEQUENCE</scope>
    <source>
        <strain evidence="3">SHSM-M6</strain>
    </source>
</reference>
<dbReference type="AlphaFoldDB" id="A0A972FYS1"/>
<dbReference type="PIRSF" id="PIRSF016184">
    <property type="entry name" value="PhzC_PhzF"/>
    <property type="match status" value="1"/>
</dbReference>
<dbReference type="Gene3D" id="3.10.310.10">
    <property type="entry name" value="Diaminopimelate Epimerase, Chain A, domain 1"/>
    <property type="match status" value="2"/>
</dbReference>
<dbReference type="RefSeq" id="WP_169563814.1">
    <property type="nucleotide sequence ID" value="NZ_JAAXYH010000004.1"/>
</dbReference>
<sequence length="280" mass="30361">MKCKLVDVFTNTRLTGNGLTIFYDFDELTAAQMQALTQEMRQFESIFLTAVDGKYAARIFTVEEELDFAGHPLIGLAYHLHEAFGAAPAHQWSVELNHTSVLLTSSVTEGAFTATMTQGRPDFIKTLSPEEASVLYAALNLGAAHRAGQAAEAISTGLPYIILPVTHGLEDIEFKVANLEPLLEKHGAKFLYVLDINSVEGRTWDNCGKVEDVATGSAAGPVAAYLHKHALTQSNDFIIRQGRFLGRPSEIAVSLECDANGISKINVSGNVVKVADMHLV</sequence>
<accession>A0A972FYS1</accession>
<dbReference type="Pfam" id="PF02567">
    <property type="entry name" value="PhzC-PhzF"/>
    <property type="match status" value="1"/>
</dbReference>
<dbReference type="EMBL" id="JAAXYH010000004">
    <property type="protein sequence ID" value="NMH65132.1"/>
    <property type="molecule type" value="Genomic_DNA"/>
</dbReference>
<protein>
    <submittedName>
        <fullName evidence="3">PhzF family phenazine biosynthesis protein</fullName>
    </submittedName>
</protein>
<dbReference type="NCBIfam" id="TIGR00654">
    <property type="entry name" value="PhzF_family"/>
    <property type="match status" value="1"/>
</dbReference>
<dbReference type="PANTHER" id="PTHR13774:SF32">
    <property type="entry name" value="ANTISENSE-ENHANCING SEQUENCE 1"/>
    <property type="match status" value="1"/>
</dbReference>
<comment type="similarity">
    <text evidence="1">Belongs to the PhzF family.</text>
</comment>